<accession>A0A4Y2LL87</accession>
<gene>
    <name evidence="1" type="ORF">AVEN_139583_1</name>
</gene>
<sequence>MGNKAASLLNMTAGTEQLLYYSEKKHCHCSRPILAVRTLLENLKPSTSAEEYSASLLNTAGWAGGDVRENEELPYARLLGTNIAVKVRVRFAGNRLHAAGMTAEMAIPI</sequence>
<reference evidence="1 2" key="1">
    <citation type="journal article" date="2019" name="Sci. Rep.">
        <title>Orb-weaving spider Araneus ventricosus genome elucidates the spidroin gene catalogue.</title>
        <authorList>
            <person name="Kono N."/>
            <person name="Nakamura H."/>
            <person name="Ohtoshi R."/>
            <person name="Moran D.A.P."/>
            <person name="Shinohara A."/>
            <person name="Yoshida Y."/>
            <person name="Fujiwara M."/>
            <person name="Mori M."/>
            <person name="Tomita M."/>
            <person name="Arakawa K."/>
        </authorList>
    </citation>
    <scope>NUCLEOTIDE SEQUENCE [LARGE SCALE GENOMIC DNA]</scope>
</reference>
<dbReference type="Proteomes" id="UP000499080">
    <property type="component" value="Unassembled WGS sequence"/>
</dbReference>
<comment type="caution">
    <text evidence="1">The sequence shown here is derived from an EMBL/GenBank/DDBJ whole genome shotgun (WGS) entry which is preliminary data.</text>
</comment>
<evidence type="ECO:0000313" key="1">
    <source>
        <dbReference type="EMBL" id="GBN15199.1"/>
    </source>
</evidence>
<protein>
    <submittedName>
        <fullName evidence="1">Uncharacterized protein</fullName>
    </submittedName>
</protein>
<organism evidence="1 2">
    <name type="scientific">Araneus ventricosus</name>
    <name type="common">Orbweaver spider</name>
    <name type="synonym">Epeira ventricosa</name>
    <dbReference type="NCBI Taxonomy" id="182803"/>
    <lineage>
        <taxon>Eukaryota</taxon>
        <taxon>Metazoa</taxon>
        <taxon>Ecdysozoa</taxon>
        <taxon>Arthropoda</taxon>
        <taxon>Chelicerata</taxon>
        <taxon>Arachnida</taxon>
        <taxon>Araneae</taxon>
        <taxon>Araneomorphae</taxon>
        <taxon>Entelegynae</taxon>
        <taxon>Araneoidea</taxon>
        <taxon>Araneidae</taxon>
        <taxon>Araneus</taxon>
    </lineage>
</organism>
<evidence type="ECO:0000313" key="2">
    <source>
        <dbReference type="Proteomes" id="UP000499080"/>
    </source>
</evidence>
<name>A0A4Y2LL87_ARAVE</name>
<dbReference type="EMBL" id="BGPR01119249">
    <property type="protein sequence ID" value="GBN15199.1"/>
    <property type="molecule type" value="Genomic_DNA"/>
</dbReference>
<proteinExistence type="predicted"/>
<dbReference type="AlphaFoldDB" id="A0A4Y2LL87"/>
<keyword evidence="2" id="KW-1185">Reference proteome</keyword>